<dbReference type="AlphaFoldDB" id="A0A915KEH1"/>
<evidence type="ECO:0000256" key="1">
    <source>
        <dbReference type="SAM" id="MobiDB-lite"/>
    </source>
</evidence>
<feature type="compositionally biased region" description="Basic and acidic residues" evidence="1">
    <location>
        <begin position="152"/>
        <end position="172"/>
    </location>
</feature>
<dbReference type="Proteomes" id="UP000887565">
    <property type="component" value="Unplaced"/>
</dbReference>
<evidence type="ECO:0000313" key="2">
    <source>
        <dbReference type="Proteomes" id="UP000887565"/>
    </source>
</evidence>
<keyword evidence="2" id="KW-1185">Reference proteome</keyword>
<organism evidence="2 3">
    <name type="scientific">Romanomermis culicivorax</name>
    <name type="common">Nematode worm</name>
    <dbReference type="NCBI Taxonomy" id="13658"/>
    <lineage>
        <taxon>Eukaryota</taxon>
        <taxon>Metazoa</taxon>
        <taxon>Ecdysozoa</taxon>
        <taxon>Nematoda</taxon>
        <taxon>Enoplea</taxon>
        <taxon>Dorylaimia</taxon>
        <taxon>Mermithida</taxon>
        <taxon>Mermithoidea</taxon>
        <taxon>Mermithidae</taxon>
        <taxon>Romanomermis</taxon>
    </lineage>
</organism>
<feature type="region of interest" description="Disordered" evidence="1">
    <location>
        <begin position="152"/>
        <end position="184"/>
    </location>
</feature>
<name>A0A915KEH1_ROMCU</name>
<protein>
    <submittedName>
        <fullName evidence="3">Uncharacterized protein</fullName>
    </submittedName>
</protein>
<dbReference type="WBParaSite" id="nRc.2.0.1.t37112-RA">
    <property type="protein sequence ID" value="nRc.2.0.1.t37112-RA"/>
    <property type="gene ID" value="nRc.2.0.1.g37112"/>
</dbReference>
<reference evidence="3" key="1">
    <citation type="submission" date="2022-11" db="UniProtKB">
        <authorList>
            <consortium name="WormBaseParasite"/>
        </authorList>
    </citation>
    <scope>IDENTIFICATION</scope>
</reference>
<proteinExistence type="predicted"/>
<sequence>MEYGRRSAWLKIFSLPLLWPQEWLKNNEIYQFHDTCVIELPELMTDVDSLIIQDSLQKLSTFSLLAEKWERPYRESAEFKFKFYLSLFLKVVWFTRYGTKKIRSARLEIIVGRFLENFSYPFRPEEYENDHLKKFVTTCKKIVTFEHDADHPFQDRKISKSSPKDQDARSDQKNAFNPGSKRLQ</sequence>
<evidence type="ECO:0000313" key="3">
    <source>
        <dbReference type="WBParaSite" id="nRc.2.0.1.t37112-RA"/>
    </source>
</evidence>
<accession>A0A915KEH1</accession>